<proteinExistence type="predicted"/>
<evidence type="ECO:0000313" key="3">
    <source>
        <dbReference type="Proteomes" id="UP000801492"/>
    </source>
</evidence>
<sequence>MQPLDRAVMRPFKAAYNQACSVWMRKYHLMKISQRNVADLVNTAYFAICRMDLAQSAFDCTGLLPCNPDVSTDLDFIPAEHFKELEPIAKGSAHTNEKRVAEEKKQAAVKRKLEKDTKKDEMCSKGRKSGASQLSKIADKGDTTNKKRQNKLNCGENKKTIEHNTTCIICLESFEEEFKNPEILENIDWPLSSTFAIILGKSFLFVGGSIQVFNYRGQIACVLFFYTLTSKRVKVAGTAVLSPTLCKCPDC</sequence>
<dbReference type="AlphaFoldDB" id="A0A8K0CJZ8"/>
<evidence type="ECO:0000313" key="2">
    <source>
        <dbReference type="EMBL" id="KAF2886481.1"/>
    </source>
</evidence>
<dbReference type="OrthoDB" id="8196329at2759"/>
<evidence type="ECO:0000256" key="1">
    <source>
        <dbReference type="SAM" id="MobiDB-lite"/>
    </source>
</evidence>
<comment type="caution">
    <text evidence="2">The sequence shown here is derived from an EMBL/GenBank/DDBJ whole genome shotgun (WGS) entry which is preliminary data.</text>
</comment>
<dbReference type="EMBL" id="VTPC01087512">
    <property type="protein sequence ID" value="KAF2886481.1"/>
    <property type="molecule type" value="Genomic_DNA"/>
</dbReference>
<feature type="region of interest" description="Disordered" evidence="1">
    <location>
        <begin position="90"/>
        <end position="148"/>
    </location>
</feature>
<protein>
    <submittedName>
        <fullName evidence="2">Uncharacterized protein</fullName>
    </submittedName>
</protein>
<feature type="compositionally biased region" description="Basic and acidic residues" evidence="1">
    <location>
        <begin position="95"/>
        <end position="124"/>
    </location>
</feature>
<dbReference type="Proteomes" id="UP000801492">
    <property type="component" value="Unassembled WGS sequence"/>
</dbReference>
<accession>A0A8K0CJZ8</accession>
<name>A0A8K0CJZ8_IGNLU</name>
<keyword evidence="3" id="KW-1185">Reference proteome</keyword>
<organism evidence="2 3">
    <name type="scientific">Ignelater luminosus</name>
    <name type="common">Cucubano</name>
    <name type="synonym">Pyrophorus luminosus</name>
    <dbReference type="NCBI Taxonomy" id="2038154"/>
    <lineage>
        <taxon>Eukaryota</taxon>
        <taxon>Metazoa</taxon>
        <taxon>Ecdysozoa</taxon>
        <taxon>Arthropoda</taxon>
        <taxon>Hexapoda</taxon>
        <taxon>Insecta</taxon>
        <taxon>Pterygota</taxon>
        <taxon>Neoptera</taxon>
        <taxon>Endopterygota</taxon>
        <taxon>Coleoptera</taxon>
        <taxon>Polyphaga</taxon>
        <taxon>Elateriformia</taxon>
        <taxon>Elateroidea</taxon>
        <taxon>Elateridae</taxon>
        <taxon>Agrypninae</taxon>
        <taxon>Pyrophorini</taxon>
        <taxon>Ignelater</taxon>
    </lineage>
</organism>
<reference evidence="2" key="1">
    <citation type="submission" date="2019-08" db="EMBL/GenBank/DDBJ databases">
        <title>The genome of the North American firefly Photinus pyralis.</title>
        <authorList>
            <consortium name="Photinus pyralis genome working group"/>
            <person name="Fallon T.R."/>
            <person name="Sander Lower S.E."/>
            <person name="Weng J.-K."/>
        </authorList>
    </citation>
    <scope>NUCLEOTIDE SEQUENCE</scope>
    <source>
        <strain evidence="2">TRF0915ILg1</strain>
        <tissue evidence="2">Whole body</tissue>
    </source>
</reference>
<gene>
    <name evidence="2" type="ORF">ILUMI_19692</name>
</gene>